<dbReference type="GO" id="GO:0045944">
    <property type="term" value="P:positive regulation of transcription by RNA polymerase II"/>
    <property type="evidence" value="ECO:0000318"/>
    <property type="project" value="GO_Central"/>
</dbReference>
<accession>C8VK00</accession>
<dbReference type="Pfam" id="PF04082">
    <property type="entry name" value="Fungal_trans"/>
    <property type="match status" value="1"/>
</dbReference>
<proteinExistence type="predicted"/>
<dbReference type="InterPro" id="IPR007219">
    <property type="entry name" value="XnlR_reg_dom"/>
</dbReference>
<dbReference type="eggNOG" id="ENOG502S0TA">
    <property type="taxonomic scope" value="Eukaryota"/>
</dbReference>
<evidence type="ECO:0000256" key="3">
    <source>
        <dbReference type="ARBA" id="ARBA00023015"/>
    </source>
</evidence>
<dbReference type="CDD" id="cd12148">
    <property type="entry name" value="fungal_TF_MHR"/>
    <property type="match status" value="1"/>
</dbReference>
<dbReference type="VEuPathDB" id="FungiDB:AN12314"/>
<dbReference type="SMART" id="SM00906">
    <property type="entry name" value="Fungal_trans"/>
    <property type="match status" value="1"/>
</dbReference>
<dbReference type="GO" id="GO:0000981">
    <property type="term" value="F:DNA-binding transcription factor activity, RNA polymerase II-specific"/>
    <property type="evidence" value="ECO:0007669"/>
    <property type="project" value="InterPro"/>
</dbReference>
<dbReference type="GeneID" id="74897221"/>
<dbReference type="GO" id="GO:0006351">
    <property type="term" value="P:DNA-templated transcription"/>
    <property type="evidence" value="ECO:0007669"/>
    <property type="project" value="InterPro"/>
</dbReference>
<dbReference type="InParanoid" id="C8VK00"/>
<evidence type="ECO:0000256" key="6">
    <source>
        <dbReference type="ARBA" id="ARBA00023242"/>
    </source>
</evidence>
<dbReference type="EMBL" id="BN001306">
    <property type="protein sequence ID" value="CBF84137.1"/>
    <property type="molecule type" value="Genomic_DNA"/>
</dbReference>
<dbReference type="KEGG" id="ani:ANIA_12314"/>
<dbReference type="AlphaFoldDB" id="C8VK00"/>
<evidence type="ECO:0000313" key="9">
    <source>
        <dbReference type="EMBL" id="CBF84137.1"/>
    </source>
</evidence>
<dbReference type="GO" id="GO:0005634">
    <property type="term" value="C:nucleus"/>
    <property type="evidence" value="ECO:0000318"/>
    <property type="project" value="GO_Central"/>
</dbReference>
<reference evidence="10" key="2">
    <citation type="journal article" date="2009" name="Fungal Genet. Biol.">
        <title>The 2008 update of the Aspergillus nidulans genome annotation: a community effort.</title>
        <authorList>
            <person name="Wortman J.R."/>
            <person name="Gilsenan J.M."/>
            <person name="Joardar V."/>
            <person name="Deegan J."/>
            <person name="Clutterbuck J."/>
            <person name="Andersen M.R."/>
            <person name="Archer D."/>
            <person name="Bencina M."/>
            <person name="Braus G."/>
            <person name="Coutinho P."/>
            <person name="von Dohren H."/>
            <person name="Doonan J."/>
            <person name="Driessen A.J."/>
            <person name="Durek P."/>
            <person name="Espeso E."/>
            <person name="Fekete E."/>
            <person name="Flipphi M."/>
            <person name="Estrada C.G."/>
            <person name="Geysens S."/>
            <person name="Goldman G."/>
            <person name="de Groot P.W."/>
            <person name="Hansen K."/>
            <person name="Harris S.D."/>
            <person name="Heinekamp T."/>
            <person name="Helmstaedt K."/>
            <person name="Henrissat B."/>
            <person name="Hofmann G."/>
            <person name="Homan T."/>
            <person name="Horio T."/>
            <person name="Horiuchi H."/>
            <person name="James S."/>
            <person name="Jones M."/>
            <person name="Karaffa L."/>
            <person name="Karanyi Z."/>
            <person name="Kato M."/>
            <person name="Keller N."/>
            <person name="Kelly D.E."/>
            <person name="Kiel J.A."/>
            <person name="Kim J.M."/>
            <person name="van der Klei I.J."/>
            <person name="Klis F.M."/>
            <person name="Kovalchuk A."/>
            <person name="Krasevec N."/>
            <person name="Kubicek C.P."/>
            <person name="Liu B."/>
            <person name="Maccabe A."/>
            <person name="Meyer V."/>
            <person name="Mirabito P."/>
            <person name="Miskei M."/>
            <person name="Mos M."/>
            <person name="Mullins J."/>
            <person name="Nelson D.R."/>
            <person name="Nielsen J."/>
            <person name="Oakley B.R."/>
            <person name="Osmani S.A."/>
            <person name="Pakula T."/>
            <person name="Paszewski A."/>
            <person name="Paulsen I."/>
            <person name="Pilsyk S."/>
            <person name="Pocsi I."/>
            <person name="Punt P.J."/>
            <person name="Ram A.F."/>
            <person name="Ren Q."/>
            <person name="Robellet X."/>
            <person name="Robson G."/>
            <person name="Seiboth B."/>
            <person name="van Solingen P."/>
            <person name="Specht T."/>
            <person name="Sun J."/>
            <person name="Taheri-Talesh N."/>
            <person name="Takeshita N."/>
            <person name="Ussery D."/>
            <person name="vanKuyk P.A."/>
            <person name="Visser H."/>
            <person name="van de Vondervoort P.J."/>
            <person name="de Vries R.P."/>
            <person name="Walton J."/>
            <person name="Xiang X."/>
            <person name="Xiong Y."/>
            <person name="Zeng A.P."/>
            <person name="Brandt B.W."/>
            <person name="Cornell M.J."/>
            <person name="van den Hondel C.A."/>
            <person name="Visser J."/>
            <person name="Oliver S.G."/>
            <person name="Turner G."/>
        </authorList>
    </citation>
    <scope>GENOME REANNOTATION</scope>
    <source>
        <strain evidence="10">FGSC A4 / ATCC 38163 / CBS 112.46 / NRRL 194 / M139</strain>
    </source>
</reference>
<dbReference type="Gene3D" id="4.10.240.10">
    <property type="entry name" value="Zn(2)-C6 fungal-type DNA-binding domain"/>
    <property type="match status" value="1"/>
</dbReference>
<evidence type="ECO:0000256" key="5">
    <source>
        <dbReference type="ARBA" id="ARBA00023163"/>
    </source>
</evidence>
<feature type="compositionally biased region" description="Basic and acidic residues" evidence="7">
    <location>
        <begin position="624"/>
        <end position="636"/>
    </location>
</feature>
<evidence type="ECO:0000256" key="7">
    <source>
        <dbReference type="SAM" id="MobiDB-lite"/>
    </source>
</evidence>
<feature type="region of interest" description="Disordered" evidence="7">
    <location>
        <begin position="616"/>
        <end position="643"/>
    </location>
</feature>
<dbReference type="RefSeq" id="XP_050468560.1">
    <property type="nucleotide sequence ID" value="XM_050612665.1"/>
</dbReference>
<reference evidence="10" key="1">
    <citation type="journal article" date="2005" name="Nature">
        <title>Sequencing of Aspergillus nidulans and comparative analysis with A. fumigatus and A. oryzae.</title>
        <authorList>
            <person name="Galagan J.E."/>
            <person name="Calvo S.E."/>
            <person name="Cuomo C."/>
            <person name="Ma L.J."/>
            <person name="Wortman J.R."/>
            <person name="Batzoglou S."/>
            <person name="Lee S.I."/>
            <person name="Basturkmen M."/>
            <person name="Spevak C.C."/>
            <person name="Clutterbuck J."/>
            <person name="Kapitonov V."/>
            <person name="Jurka J."/>
            <person name="Scazzocchio C."/>
            <person name="Farman M."/>
            <person name="Butler J."/>
            <person name="Purcell S."/>
            <person name="Harris S."/>
            <person name="Braus G.H."/>
            <person name="Draht O."/>
            <person name="Busch S."/>
            <person name="D'Enfert C."/>
            <person name="Bouchier C."/>
            <person name="Goldman G.H."/>
            <person name="Bell-Pedersen D."/>
            <person name="Griffiths-Jones S."/>
            <person name="Doonan J.H."/>
            <person name="Yu J."/>
            <person name="Vienken K."/>
            <person name="Pain A."/>
            <person name="Freitag M."/>
            <person name="Selker E.U."/>
            <person name="Archer D.B."/>
            <person name="Penalva M.A."/>
            <person name="Oakley B.R."/>
            <person name="Momany M."/>
            <person name="Tanaka T."/>
            <person name="Kumagai T."/>
            <person name="Asai K."/>
            <person name="Machida M."/>
            <person name="Nierman W.C."/>
            <person name="Denning D.W."/>
            <person name="Caddick M."/>
            <person name="Hynes M."/>
            <person name="Paoletti M."/>
            <person name="Fischer R."/>
            <person name="Miller B."/>
            <person name="Dyer P."/>
            <person name="Sachs M.S."/>
            <person name="Osmani S.A."/>
            <person name="Birren B.W."/>
        </authorList>
    </citation>
    <scope>NUCLEOTIDE SEQUENCE [LARGE SCALE GENOMIC DNA]</scope>
    <source>
        <strain evidence="10">FGSC A4 / ATCC 38163 / CBS 112.46 / NRRL 194 / M139</strain>
    </source>
</reference>
<keyword evidence="2" id="KW-0479">Metal-binding</keyword>
<dbReference type="InterPro" id="IPR001138">
    <property type="entry name" value="Zn2Cys6_DnaBD"/>
</dbReference>
<evidence type="ECO:0000256" key="4">
    <source>
        <dbReference type="ARBA" id="ARBA00023125"/>
    </source>
</evidence>
<dbReference type="Pfam" id="PF00172">
    <property type="entry name" value="Zn_clus"/>
    <property type="match status" value="1"/>
</dbReference>
<feature type="region of interest" description="Disordered" evidence="7">
    <location>
        <begin position="57"/>
        <end position="83"/>
    </location>
</feature>
<dbReference type="PROSITE" id="PS50048">
    <property type="entry name" value="ZN2_CY6_FUNGAL_2"/>
    <property type="match status" value="1"/>
</dbReference>
<comment type="subcellular location">
    <subcellularLocation>
        <location evidence="1">Nucleus</location>
    </subcellularLocation>
</comment>
<dbReference type="PANTHER" id="PTHR47540">
    <property type="entry name" value="THIAMINE REPRESSIBLE GENES REGULATORY PROTEIN THI5"/>
    <property type="match status" value="1"/>
</dbReference>
<keyword evidence="3" id="KW-0805">Transcription regulation</keyword>
<evidence type="ECO:0000313" key="10">
    <source>
        <dbReference type="Proteomes" id="UP000000560"/>
    </source>
</evidence>
<dbReference type="GO" id="GO:0008270">
    <property type="term" value="F:zinc ion binding"/>
    <property type="evidence" value="ECO:0007669"/>
    <property type="project" value="InterPro"/>
</dbReference>
<evidence type="ECO:0000259" key="8">
    <source>
        <dbReference type="PROSITE" id="PS50048"/>
    </source>
</evidence>
<dbReference type="SUPFAM" id="SSF57701">
    <property type="entry name" value="Zn2/Cys6 DNA-binding domain"/>
    <property type="match status" value="1"/>
</dbReference>
<evidence type="ECO:0000256" key="2">
    <source>
        <dbReference type="ARBA" id="ARBA00022723"/>
    </source>
</evidence>
<dbReference type="InterPro" id="IPR036864">
    <property type="entry name" value="Zn2-C6_fun-type_DNA-bd_sf"/>
</dbReference>
<dbReference type="SMART" id="SM00066">
    <property type="entry name" value="GAL4"/>
    <property type="match status" value="1"/>
</dbReference>
<dbReference type="OrthoDB" id="2579025at2759"/>
<organism evidence="9 10">
    <name type="scientific">Emericella nidulans (strain FGSC A4 / ATCC 38163 / CBS 112.46 / NRRL 194 / M139)</name>
    <name type="common">Aspergillus nidulans</name>
    <dbReference type="NCBI Taxonomy" id="227321"/>
    <lineage>
        <taxon>Eukaryota</taxon>
        <taxon>Fungi</taxon>
        <taxon>Dikarya</taxon>
        <taxon>Ascomycota</taxon>
        <taxon>Pezizomycotina</taxon>
        <taxon>Eurotiomycetes</taxon>
        <taxon>Eurotiomycetidae</taxon>
        <taxon>Eurotiales</taxon>
        <taxon>Aspergillaceae</taxon>
        <taxon>Aspergillus</taxon>
        <taxon>Aspergillus subgen. Nidulantes</taxon>
    </lineage>
</organism>
<dbReference type="PANTHER" id="PTHR47540:SF2">
    <property type="entry name" value="ZN(II)2CYS6 TRANSCRIPTION FACTOR (EUROFUNG)"/>
    <property type="match status" value="1"/>
</dbReference>
<keyword evidence="6" id="KW-0539">Nucleus</keyword>
<dbReference type="CDD" id="cd00067">
    <property type="entry name" value="GAL4"/>
    <property type="match status" value="1"/>
</dbReference>
<keyword evidence="10" id="KW-1185">Reference proteome</keyword>
<keyword evidence="4" id="KW-0238">DNA-binding</keyword>
<evidence type="ECO:0000256" key="1">
    <source>
        <dbReference type="ARBA" id="ARBA00004123"/>
    </source>
</evidence>
<name>C8VK00_EMENI</name>
<feature type="domain" description="Zn(2)-C6 fungal-type" evidence="8">
    <location>
        <begin position="24"/>
        <end position="53"/>
    </location>
</feature>
<sequence>MSDSHSSACSPFENRRKDPKVSRACDSCKAKKIRCSGTLPCNICSRRRLSCSYASRYARGRPPTPPPHTQSHLGRSTDSGRELTPNIQTNAAESRATSELVIEGQYFDLTSGLSFLHRATSKLSAQRGQYVAHGYLDVQRNQLLASAGDQPFYQGDSSAEADVLPDDATTRERLSLYFDTCVVTYRMLHRQTVERWLASMLQNREQGRSIANSLGNARTASILAILAIADLRCFKLKRKHSNSALNDPQLESCGLRESDPLFYASMMRTESETGFPTLESVQARLLQVLYLLQTGRMNKAWYTFGNACQIISSLGLHRKQYRQHNALGPQADYIEQQCAKRVFWTAYTIDKYISVVLGRPCLIHNEGIDQEFPDLVNDENTGPDGRLTSDAREECHVSSLIHHAKIAQLIGRISTDVYYKNQTDHAAAANVLVRELQEWRAELPPHLGTVKPSTLIPSFRREATALRLAYCHALIHVTRPFLLGDGKHSFDNDPASRTKISECLSAARNALELIGTIVDDHELSHSFWWTQYVLFCALAVVYVWEIQRNTHQSLEDSGGLTHASHETLFELAERSRSYLRGGAGSLHLSNPNSRYGLILEEVRLEAQRQVSQIRSRSTRATLGTEKEAENRPHEAWSDQPMPIPGPNDELDITTSAILNSGSSMLESWQTTDWLDLDSSVSLALMPATYSHYLLISGRLSTRS</sequence>
<dbReference type="PROSITE" id="PS00463">
    <property type="entry name" value="ZN2_CY6_FUNGAL_1"/>
    <property type="match status" value="1"/>
</dbReference>
<dbReference type="OMA" id="AYCHAVM"/>
<dbReference type="HOGENOM" id="CLU_009239_1_0_1"/>
<dbReference type="GO" id="GO:0003677">
    <property type="term" value="F:DNA binding"/>
    <property type="evidence" value="ECO:0007669"/>
    <property type="project" value="UniProtKB-KW"/>
</dbReference>
<keyword evidence="5" id="KW-0804">Transcription</keyword>
<dbReference type="Proteomes" id="UP000000560">
    <property type="component" value="Chromosome VI"/>
</dbReference>
<gene>
    <name evidence="9" type="ORF">ANIA_12314</name>
</gene>
<dbReference type="InterPro" id="IPR051711">
    <property type="entry name" value="Stress_Response_Reg"/>
</dbReference>
<protein>
    <submittedName>
        <fullName evidence="9">Zn(II)2Cys6 transcription factor (Eurofung)</fullName>
    </submittedName>
</protein>